<feature type="transmembrane region" description="Helical" evidence="5">
    <location>
        <begin position="22"/>
        <end position="41"/>
    </location>
</feature>
<dbReference type="AlphaFoldDB" id="A0A2P4ZDK5"/>
<dbReference type="GeneID" id="29980844"/>
<dbReference type="EMBL" id="JPDN02000039">
    <property type="protein sequence ID" value="PON22359.1"/>
    <property type="molecule type" value="Genomic_DNA"/>
</dbReference>
<evidence type="ECO:0000256" key="5">
    <source>
        <dbReference type="SAM" id="Phobius"/>
    </source>
</evidence>
<dbReference type="GO" id="GO:0016020">
    <property type="term" value="C:membrane"/>
    <property type="evidence" value="ECO:0007669"/>
    <property type="project" value="UniProtKB-SubCell"/>
</dbReference>
<sequence>MYFANTSIASWVRDHVPTPPAILNWIWHYILTLLPLPLWLLSYDWPKVWEDAAAGVALSMVATGVSSLLTADATWRTFDKVGLGFYTPEQVAQLLAIMSGLILAIIGALRLGWLLSLIPKAAIDAYATAVSLKLIISQLPALLGIMGVSNEGSPFVVLVNVIYYLGEISIDAAFGIPSVVFLGIVGYACELLAMRYSHQRRSWNFVCTLRFPVVIALSILCSWLIYRGHDGGPIHTVGEIDSGFIRAHLPMVPSLDQFTNLWTELPAIVLMMAVSQAALAQRLATSNGYTVNNSQELIALGVINIFGPCAGGYLAMGSFSSSNILSMAGSRSQLAGIFAALMVVLALYLLMGVFAYTPIASLAGLVIFSMFTGLPRPKALHQYWRLSLVDSLIWVLSVVTGLIYSLEWSLYVGTMASWLLNCVVSFRKRSIHVSYPGVLVYRFNSSFCFFNQRHHLESVYNQYQEKSPAVHAIVFDFKEIDHLDLESAQGLSGLRLALDAGMEFHFVGVKHFWVRRTLAGAGFDNFHDCVQDAVDAATKGA</sequence>
<name>A0A2P4ZDK5_9HYPO</name>
<feature type="transmembrane region" description="Helical" evidence="5">
    <location>
        <begin position="297"/>
        <end position="318"/>
    </location>
</feature>
<comment type="subcellular location">
    <subcellularLocation>
        <location evidence="1">Membrane</location>
        <topology evidence="1">Multi-pass membrane protein</topology>
    </subcellularLocation>
</comment>
<evidence type="ECO:0000313" key="8">
    <source>
        <dbReference type="Proteomes" id="UP000054821"/>
    </source>
</evidence>
<dbReference type="Proteomes" id="UP000054821">
    <property type="component" value="Unassembled WGS sequence"/>
</dbReference>
<feature type="transmembrane region" description="Helical" evidence="5">
    <location>
        <begin position="125"/>
        <end position="148"/>
    </location>
</feature>
<dbReference type="CDD" id="cd07042">
    <property type="entry name" value="STAS_SulP_like_sulfate_transporter"/>
    <property type="match status" value="1"/>
</dbReference>
<evidence type="ECO:0000256" key="3">
    <source>
        <dbReference type="ARBA" id="ARBA00022989"/>
    </source>
</evidence>
<feature type="transmembrane region" description="Helical" evidence="5">
    <location>
        <begin position="53"/>
        <end position="71"/>
    </location>
</feature>
<dbReference type="InterPro" id="IPR002645">
    <property type="entry name" value="STAS_dom"/>
</dbReference>
<evidence type="ECO:0000256" key="1">
    <source>
        <dbReference type="ARBA" id="ARBA00004141"/>
    </source>
</evidence>
<feature type="transmembrane region" description="Helical" evidence="5">
    <location>
        <begin position="168"/>
        <end position="193"/>
    </location>
</feature>
<gene>
    <name evidence="7" type="ORF">TGAM01_v208842</name>
</gene>
<feature type="domain" description="STAS" evidence="6">
    <location>
        <begin position="436"/>
        <end position="541"/>
    </location>
</feature>
<comment type="caution">
    <text evidence="7">The sequence shown here is derived from an EMBL/GenBank/DDBJ whole genome shotgun (WGS) entry which is preliminary data.</text>
</comment>
<keyword evidence="8" id="KW-1185">Reference proteome</keyword>
<feature type="transmembrane region" description="Helical" evidence="5">
    <location>
        <begin position="265"/>
        <end position="285"/>
    </location>
</feature>
<protein>
    <recommendedName>
        <fullName evidence="6">STAS domain-containing protein</fullName>
    </recommendedName>
</protein>
<feature type="transmembrane region" description="Helical" evidence="5">
    <location>
        <begin position="205"/>
        <end position="226"/>
    </location>
</feature>
<dbReference type="SUPFAM" id="SSF52091">
    <property type="entry name" value="SpoIIaa-like"/>
    <property type="match status" value="1"/>
</dbReference>
<dbReference type="InterPro" id="IPR011547">
    <property type="entry name" value="SLC26A/SulP_dom"/>
</dbReference>
<dbReference type="PANTHER" id="PTHR11814">
    <property type="entry name" value="SULFATE TRANSPORTER"/>
    <property type="match status" value="1"/>
</dbReference>
<dbReference type="STRING" id="398673.A0A2P4ZDK5"/>
<dbReference type="Gene3D" id="3.30.750.24">
    <property type="entry name" value="STAS domain"/>
    <property type="match status" value="1"/>
</dbReference>
<dbReference type="Pfam" id="PF00916">
    <property type="entry name" value="Sulfate_transp"/>
    <property type="match status" value="1"/>
</dbReference>
<dbReference type="GO" id="GO:0055085">
    <property type="term" value="P:transmembrane transport"/>
    <property type="evidence" value="ECO:0007669"/>
    <property type="project" value="InterPro"/>
</dbReference>
<accession>A0A2P4ZDK5</accession>
<dbReference type="RefSeq" id="XP_024404850.1">
    <property type="nucleotide sequence ID" value="XM_024550422.1"/>
</dbReference>
<keyword evidence="2 5" id="KW-0812">Transmembrane</keyword>
<dbReference type="InterPro" id="IPR001902">
    <property type="entry name" value="SLC26A/SulP_fam"/>
</dbReference>
<proteinExistence type="predicted"/>
<feature type="transmembrane region" description="Helical" evidence="5">
    <location>
        <begin position="91"/>
        <end position="113"/>
    </location>
</feature>
<dbReference type="Pfam" id="PF01740">
    <property type="entry name" value="STAS"/>
    <property type="match status" value="1"/>
</dbReference>
<evidence type="ECO:0000259" key="6">
    <source>
        <dbReference type="PROSITE" id="PS50801"/>
    </source>
</evidence>
<dbReference type="PROSITE" id="PS50801">
    <property type="entry name" value="STAS"/>
    <property type="match status" value="1"/>
</dbReference>
<dbReference type="InterPro" id="IPR036513">
    <property type="entry name" value="STAS_dom_sf"/>
</dbReference>
<keyword evidence="3 5" id="KW-1133">Transmembrane helix</keyword>
<organism evidence="7 8">
    <name type="scientific">Trichoderma gamsii</name>
    <dbReference type="NCBI Taxonomy" id="398673"/>
    <lineage>
        <taxon>Eukaryota</taxon>
        <taxon>Fungi</taxon>
        <taxon>Dikarya</taxon>
        <taxon>Ascomycota</taxon>
        <taxon>Pezizomycotina</taxon>
        <taxon>Sordariomycetes</taxon>
        <taxon>Hypocreomycetidae</taxon>
        <taxon>Hypocreales</taxon>
        <taxon>Hypocreaceae</taxon>
        <taxon>Trichoderma</taxon>
    </lineage>
</organism>
<feature type="transmembrane region" description="Helical" evidence="5">
    <location>
        <begin position="383"/>
        <end position="404"/>
    </location>
</feature>
<evidence type="ECO:0000256" key="2">
    <source>
        <dbReference type="ARBA" id="ARBA00022692"/>
    </source>
</evidence>
<keyword evidence="4 5" id="KW-0472">Membrane</keyword>
<evidence type="ECO:0000313" key="7">
    <source>
        <dbReference type="EMBL" id="PON22359.1"/>
    </source>
</evidence>
<reference evidence="7 8" key="1">
    <citation type="journal article" date="2016" name="Genome Announc.">
        <title>Draft Whole-Genome Sequence of Trichoderma gamsii T6085, a Promising Biocontrol Agent of Fusarium Head Blight on Wheat.</title>
        <authorList>
            <person name="Baroncelli R."/>
            <person name="Zapparata A."/>
            <person name="Piaggeschi G."/>
            <person name="Sarrocco S."/>
            <person name="Vannacci G."/>
        </authorList>
    </citation>
    <scope>NUCLEOTIDE SEQUENCE [LARGE SCALE GENOMIC DNA]</scope>
    <source>
        <strain evidence="7 8">T6085</strain>
    </source>
</reference>
<feature type="transmembrane region" description="Helical" evidence="5">
    <location>
        <begin position="338"/>
        <end position="371"/>
    </location>
</feature>
<evidence type="ECO:0000256" key="4">
    <source>
        <dbReference type="ARBA" id="ARBA00023136"/>
    </source>
</evidence>